<accession>A0ABR3LLI8</accession>
<comment type="caution">
    <text evidence="4">The sequence shown here is derived from an EMBL/GenBank/DDBJ whole genome shotgun (WGS) entry which is preliminary data.</text>
</comment>
<dbReference type="PROSITE" id="PS50013">
    <property type="entry name" value="CHROMO_2"/>
    <property type="match status" value="1"/>
</dbReference>
<comment type="subcellular location">
    <subcellularLocation>
        <location evidence="1">Nucleus</location>
    </subcellularLocation>
</comment>
<feature type="domain" description="Chromo" evidence="3">
    <location>
        <begin position="92"/>
        <end position="120"/>
    </location>
</feature>
<dbReference type="SUPFAM" id="SSF54160">
    <property type="entry name" value="Chromo domain-like"/>
    <property type="match status" value="1"/>
</dbReference>
<name>A0ABR3LLI8_9TELE</name>
<evidence type="ECO:0000256" key="2">
    <source>
        <dbReference type="SAM" id="MobiDB-lite"/>
    </source>
</evidence>
<dbReference type="InterPro" id="IPR016197">
    <property type="entry name" value="Chromo-like_dom_sf"/>
</dbReference>
<evidence type="ECO:0000256" key="1">
    <source>
        <dbReference type="ARBA" id="ARBA00004123"/>
    </source>
</evidence>
<gene>
    <name evidence="4" type="ORF">QQF64_020114</name>
</gene>
<evidence type="ECO:0000313" key="4">
    <source>
        <dbReference type="EMBL" id="KAL1252318.1"/>
    </source>
</evidence>
<evidence type="ECO:0000259" key="3">
    <source>
        <dbReference type="PROSITE" id="PS50013"/>
    </source>
</evidence>
<dbReference type="Proteomes" id="UP001558613">
    <property type="component" value="Unassembled WGS sequence"/>
</dbReference>
<protein>
    <recommendedName>
        <fullName evidence="3">Chromo domain-containing protein</fullName>
    </recommendedName>
</protein>
<sequence>MVPAERGDLEHGPRPPPTGRETDSDPGRSPPQATAPLHPRTVGVALDQGSAPPTSLQEAKSQPAGDPEGAEILDETSQQEPSPIIIDGEEAYRVNTILDSRRRRGRLQYLVDWEGFGPEERFPHTFPTAPAPSPQHAHTSPTAPAPSPHCGHVNGPTIGPIGGPLCFVWASPHLTHTFGLAHSGPTRGP</sequence>
<feature type="region of interest" description="Disordered" evidence="2">
    <location>
        <begin position="1"/>
        <end position="87"/>
    </location>
</feature>
<dbReference type="InterPro" id="IPR000953">
    <property type="entry name" value="Chromo/chromo_shadow_dom"/>
</dbReference>
<dbReference type="EMBL" id="JAYMGO010000022">
    <property type="protein sequence ID" value="KAL1252318.1"/>
    <property type="molecule type" value="Genomic_DNA"/>
</dbReference>
<feature type="region of interest" description="Disordered" evidence="2">
    <location>
        <begin position="121"/>
        <end position="155"/>
    </location>
</feature>
<feature type="compositionally biased region" description="Basic and acidic residues" evidence="2">
    <location>
        <begin position="1"/>
        <end position="13"/>
    </location>
</feature>
<organism evidence="4 5">
    <name type="scientific">Cirrhinus molitorella</name>
    <name type="common">mud carp</name>
    <dbReference type="NCBI Taxonomy" id="172907"/>
    <lineage>
        <taxon>Eukaryota</taxon>
        <taxon>Metazoa</taxon>
        <taxon>Chordata</taxon>
        <taxon>Craniata</taxon>
        <taxon>Vertebrata</taxon>
        <taxon>Euteleostomi</taxon>
        <taxon>Actinopterygii</taxon>
        <taxon>Neopterygii</taxon>
        <taxon>Teleostei</taxon>
        <taxon>Ostariophysi</taxon>
        <taxon>Cypriniformes</taxon>
        <taxon>Cyprinidae</taxon>
        <taxon>Labeoninae</taxon>
        <taxon>Labeonini</taxon>
        <taxon>Cirrhinus</taxon>
    </lineage>
</organism>
<reference evidence="4 5" key="1">
    <citation type="submission" date="2023-09" db="EMBL/GenBank/DDBJ databases">
        <authorList>
            <person name="Wang M."/>
        </authorList>
    </citation>
    <scope>NUCLEOTIDE SEQUENCE [LARGE SCALE GENOMIC DNA]</scope>
    <source>
        <strain evidence="4">GT-2023</strain>
        <tissue evidence="4">Liver</tissue>
    </source>
</reference>
<proteinExistence type="predicted"/>
<dbReference type="Gene3D" id="2.40.50.40">
    <property type="match status" value="1"/>
</dbReference>
<keyword evidence="5" id="KW-1185">Reference proteome</keyword>
<evidence type="ECO:0000313" key="5">
    <source>
        <dbReference type="Proteomes" id="UP001558613"/>
    </source>
</evidence>
<feature type="compositionally biased region" description="Polar residues" evidence="2">
    <location>
        <begin position="51"/>
        <end position="60"/>
    </location>
</feature>